<evidence type="ECO:0000313" key="2">
    <source>
        <dbReference type="EMBL" id="ODV63334.1"/>
    </source>
</evidence>
<feature type="region of interest" description="Disordered" evidence="1">
    <location>
        <begin position="191"/>
        <end position="215"/>
    </location>
</feature>
<feature type="compositionally biased region" description="Basic residues" evidence="1">
    <location>
        <begin position="200"/>
        <end position="215"/>
    </location>
</feature>
<gene>
    <name evidence="2" type="ORF">ASCRUDRAFT_94563</name>
</gene>
<sequence length="303" mass="36088">MIDQGSNNTFISCNENEKHKNQLLMVQYRQFLKIINLLKVSNIIKQNAFQFRDTHEITNYKIKQNITKIINIISILRKKRQKLNNSQNFDIPDEIINSLCLRQKLNLNSQNILQDKNIFNINTNIISKRVFNRIQRICFKIKENYFKNHQNHNNNSHKELHVTCNNTPFNSADYIDGFTQNDSQDLTKEALQEKTENSTKRRNIQTKNKNKNKNNKKITKQPKLNYRFRYKLIKSQRKQTGKINNNKLFIKKAFHAFQKDKPSNFKKLDFFPRVIEIMLTLSNNEQFLDDEIINLVLTDVLPN</sequence>
<accession>A0A1D2VP13</accession>
<dbReference type="Proteomes" id="UP000095038">
    <property type="component" value="Unassembled WGS sequence"/>
</dbReference>
<evidence type="ECO:0000256" key="1">
    <source>
        <dbReference type="SAM" id="MobiDB-lite"/>
    </source>
</evidence>
<keyword evidence="3" id="KW-1185">Reference proteome</keyword>
<evidence type="ECO:0000313" key="3">
    <source>
        <dbReference type="Proteomes" id="UP000095038"/>
    </source>
</evidence>
<organism evidence="2 3">
    <name type="scientific">Ascoidea rubescens DSM 1968</name>
    <dbReference type="NCBI Taxonomy" id="1344418"/>
    <lineage>
        <taxon>Eukaryota</taxon>
        <taxon>Fungi</taxon>
        <taxon>Dikarya</taxon>
        <taxon>Ascomycota</taxon>
        <taxon>Saccharomycotina</taxon>
        <taxon>Saccharomycetes</taxon>
        <taxon>Ascoideaceae</taxon>
        <taxon>Ascoidea</taxon>
    </lineage>
</organism>
<protein>
    <submittedName>
        <fullName evidence="2">Uncharacterized protein</fullName>
    </submittedName>
</protein>
<name>A0A1D2VP13_9ASCO</name>
<proteinExistence type="predicted"/>
<reference evidence="3" key="1">
    <citation type="submission" date="2016-05" db="EMBL/GenBank/DDBJ databases">
        <title>Comparative genomics of biotechnologically important yeasts.</title>
        <authorList>
            <consortium name="DOE Joint Genome Institute"/>
            <person name="Riley R."/>
            <person name="Haridas S."/>
            <person name="Wolfe K.H."/>
            <person name="Lopes M.R."/>
            <person name="Hittinger C.T."/>
            <person name="Goker M."/>
            <person name="Salamov A."/>
            <person name="Wisecaver J."/>
            <person name="Long T.M."/>
            <person name="Aerts A.L."/>
            <person name="Barry K."/>
            <person name="Choi C."/>
            <person name="Clum A."/>
            <person name="Coughlan A.Y."/>
            <person name="Deshpande S."/>
            <person name="Douglass A.P."/>
            <person name="Hanson S.J."/>
            <person name="Klenk H.-P."/>
            <person name="Labutti K."/>
            <person name="Lapidus A."/>
            <person name="Lindquist E."/>
            <person name="Lipzen A."/>
            <person name="Meier-Kolthoff J.P."/>
            <person name="Ohm R.A."/>
            <person name="Otillar R.P."/>
            <person name="Pangilinan J."/>
            <person name="Peng Y."/>
            <person name="Rokas A."/>
            <person name="Rosa C.A."/>
            <person name="Scheuner C."/>
            <person name="Sibirny A.A."/>
            <person name="Slot J.C."/>
            <person name="Stielow J.B."/>
            <person name="Sun H."/>
            <person name="Kurtzman C.P."/>
            <person name="Blackwell M."/>
            <person name="Grigoriev I.V."/>
            <person name="Jeffries T.W."/>
        </authorList>
    </citation>
    <scope>NUCLEOTIDE SEQUENCE [LARGE SCALE GENOMIC DNA]</scope>
    <source>
        <strain evidence="3">DSM 1968</strain>
    </source>
</reference>
<dbReference type="RefSeq" id="XP_020049641.1">
    <property type="nucleotide sequence ID" value="XM_020195155.1"/>
</dbReference>
<dbReference type="AlphaFoldDB" id="A0A1D2VP13"/>
<dbReference type="InParanoid" id="A0A1D2VP13"/>
<dbReference type="GeneID" id="30968791"/>
<dbReference type="EMBL" id="KV454475">
    <property type="protein sequence ID" value="ODV63334.1"/>
    <property type="molecule type" value="Genomic_DNA"/>
</dbReference>